<protein>
    <submittedName>
        <fullName evidence="2">Uncharacterized protein</fullName>
    </submittedName>
</protein>
<keyword evidence="3" id="KW-1185">Reference proteome</keyword>
<feature type="compositionally biased region" description="Low complexity" evidence="1">
    <location>
        <begin position="59"/>
        <end position="70"/>
    </location>
</feature>
<dbReference type="RefSeq" id="XP_024711440.1">
    <property type="nucleotide sequence ID" value="XM_024860378.1"/>
</dbReference>
<dbReference type="VEuPathDB" id="FungiDB:C7M61_005066"/>
<comment type="caution">
    <text evidence="2">The sequence shown here is derived from an EMBL/GenBank/DDBJ whole genome shotgun (WGS) entry which is preliminary data.</text>
</comment>
<evidence type="ECO:0000256" key="1">
    <source>
        <dbReference type="SAM" id="MobiDB-lite"/>
    </source>
</evidence>
<evidence type="ECO:0000313" key="2">
    <source>
        <dbReference type="EMBL" id="PSK33874.1"/>
    </source>
</evidence>
<accession>A0A2P7YD47</accession>
<dbReference type="AlphaFoldDB" id="A0A2P7YD47"/>
<feature type="compositionally biased region" description="Basic and acidic residues" evidence="1">
    <location>
        <begin position="152"/>
        <end position="191"/>
    </location>
</feature>
<feature type="compositionally biased region" description="Basic and acidic residues" evidence="1">
    <location>
        <begin position="128"/>
        <end position="145"/>
    </location>
</feature>
<feature type="compositionally biased region" description="Basic and acidic residues" evidence="1">
    <location>
        <begin position="42"/>
        <end position="58"/>
    </location>
</feature>
<evidence type="ECO:0000313" key="3">
    <source>
        <dbReference type="Proteomes" id="UP000241107"/>
    </source>
</evidence>
<name>A0A2P7YD47_9ASCO</name>
<organism evidence="2 3">
    <name type="scientific">Candidozyma pseudohaemuli</name>
    <dbReference type="NCBI Taxonomy" id="418784"/>
    <lineage>
        <taxon>Eukaryota</taxon>
        <taxon>Fungi</taxon>
        <taxon>Dikarya</taxon>
        <taxon>Ascomycota</taxon>
        <taxon>Saccharomycotina</taxon>
        <taxon>Pichiomycetes</taxon>
        <taxon>Metschnikowiaceae</taxon>
        <taxon>Candidozyma</taxon>
    </lineage>
</organism>
<proteinExistence type="predicted"/>
<dbReference type="OrthoDB" id="4093861at2759"/>
<feature type="region of interest" description="Disordered" evidence="1">
    <location>
        <begin position="31"/>
        <end position="89"/>
    </location>
</feature>
<dbReference type="EMBL" id="PYFQ01000021">
    <property type="protein sequence ID" value="PSK33874.1"/>
    <property type="molecule type" value="Genomic_DNA"/>
</dbReference>
<feature type="region of interest" description="Disordered" evidence="1">
    <location>
        <begin position="121"/>
        <end position="191"/>
    </location>
</feature>
<reference evidence="2 3" key="1">
    <citation type="submission" date="2018-03" db="EMBL/GenBank/DDBJ databases">
        <title>Candida pseudohaemulonii genome assembly and annotation.</title>
        <authorList>
            <person name="Munoz J.F."/>
            <person name="Gade L.G."/>
            <person name="Chow N.A."/>
            <person name="Litvintseva A.P."/>
            <person name="Loparev V.N."/>
            <person name="Cuomo C.A."/>
        </authorList>
    </citation>
    <scope>NUCLEOTIDE SEQUENCE [LARGE SCALE GENOMIC DNA]</scope>
    <source>
        <strain evidence="2 3">B12108</strain>
    </source>
</reference>
<sequence>MGRIELVTQPSKENLNEEALREATLNKLHKLVNENIDDDDNEGTKKEKEGQVHGRKSESPVSSPSRTPSPELDYDGFEVPSGKIPIDGNFSTSEVRELIELAREDGVLGADIDVKVLERNALGNRVVVSEKEQQERERKEKEAKEGTQTSKSQEESKNDESNKEPNDESKEESKKADSSEEKPKEQTEQES</sequence>
<gene>
    <name evidence="2" type="ORF">C7M61_005066</name>
</gene>
<dbReference type="GeneID" id="36568453"/>
<dbReference type="Proteomes" id="UP000241107">
    <property type="component" value="Unassembled WGS sequence"/>
</dbReference>